<evidence type="ECO:0000313" key="2">
    <source>
        <dbReference type="Proteomes" id="UP000199110"/>
    </source>
</evidence>
<keyword evidence="2" id="KW-1185">Reference proteome</keyword>
<protein>
    <submittedName>
        <fullName evidence="1">Uncharacterized protein</fullName>
    </submittedName>
</protein>
<name>A0A1I3JZT9_9RHOB</name>
<dbReference type="Proteomes" id="UP000199110">
    <property type="component" value="Unassembled WGS sequence"/>
</dbReference>
<dbReference type="EMBL" id="FORA01000001">
    <property type="protein sequence ID" value="SFI65580.1"/>
    <property type="molecule type" value="Genomic_DNA"/>
</dbReference>
<accession>A0A1I3JZT9</accession>
<reference evidence="1 2" key="1">
    <citation type="submission" date="2016-10" db="EMBL/GenBank/DDBJ databases">
        <authorList>
            <person name="de Groot N.N."/>
        </authorList>
    </citation>
    <scope>NUCLEOTIDE SEQUENCE [LARGE SCALE GENOMIC DNA]</scope>
    <source>
        <strain evidence="1 2">DSM 19073</strain>
    </source>
</reference>
<evidence type="ECO:0000313" key="1">
    <source>
        <dbReference type="EMBL" id="SFI65580.1"/>
    </source>
</evidence>
<sequence length="157" mass="17319">MTELWDVNVIHTSLLDLLGREHVERDLLLGTVTNKKGHVVEGWHTVIGRERLILRGNPHFWKGKAMFGAGCCKECGLLHCHGAAPRYLCPGPTSDRVIRQSDTTCLIIPASLKEAINLKRGSGYALEKLPVLESPRDGMPIELSCEPGKRIETTLTG</sequence>
<gene>
    <name evidence="1" type="ORF">SAMN04488095_1484</name>
</gene>
<organism evidence="1 2">
    <name type="scientific">Jannaschia pohangensis</name>
    <dbReference type="NCBI Taxonomy" id="390807"/>
    <lineage>
        <taxon>Bacteria</taxon>
        <taxon>Pseudomonadati</taxon>
        <taxon>Pseudomonadota</taxon>
        <taxon>Alphaproteobacteria</taxon>
        <taxon>Rhodobacterales</taxon>
        <taxon>Roseobacteraceae</taxon>
        <taxon>Jannaschia</taxon>
    </lineage>
</organism>
<proteinExistence type="predicted"/>
<dbReference type="AlphaFoldDB" id="A0A1I3JZT9"/>